<dbReference type="AlphaFoldDB" id="A0A8T3VLT4"/>
<evidence type="ECO:0000313" key="1">
    <source>
        <dbReference type="EMBL" id="MBE6510331.1"/>
    </source>
</evidence>
<organism evidence="1 2">
    <name type="scientific">Methanobrevibacter millerae</name>
    <dbReference type="NCBI Taxonomy" id="230361"/>
    <lineage>
        <taxon>Archaea</taxon>
        <taxon>Methanobacteriati</taxon>
        <taxon>Methanobacteriota</taxon>
        <taxon>Methanomada group</taxon>
        <taxon>Methanobacteria</taxon>
        <taxon>Methanobacteriales</taxon>
        <taxon>Methanobacteriaceae</taxon>
        <taxon>Methanobrevibacter</taxon>
    </lineage>
</organism>
<protein>
    <submittedName>
        <fullName evidence="1">Uncharacterized protein</fullName>
    </submittedName>
</protein>
<accession>A0A8T3VLT4</accession>
<dbReference type="EMBL" id="SUTF01000004">
    <property type="protein sequence ID" value="MBE6510331.1"/>
    <property type="molecule type" value="Genomic_DNA"/>
</dbReference>
<proteinExistence type="predicted"/>
<evidence type="ECO:0000313" key="2">
    <source>
        <dbReference type="Proteomes" id="UP000713479"/>
    </source>
</evidence>
<sequence length="125" mass="14827">MNSFSRRFYDVSKISKDYDELQKIIGDYFGGFDINIFILLSNFERNILEDIYVNNSFDIFEKLDNIKLDDSIFEDQNKFECFLSEFIIKLLGKQFDDSILFIISLFNMDLINESRSRVFIPGKLV</sequence>
<comment type="caution">
    <text evidence="1">The sequence shown here is derived from an EMBL/GenBank/DDBJ whole genome shotgun (WGS) entry which is preliminary data.</text>
</comment>
<gene>
    <name evidence="1" type="ORF">E7Z74_03570</name>
</gene>
<dbReference type="Proteomes" id="UP000713479">
    <property type="component" value="Unassembled WGS sequence"/>
</dbReference>
<name>A0A8T3VLT4_9EURY</name>
<reference evidence="1" key="1">
    <citation type="submission" date="2019-04" db="EMBL/GenBank/DDBJ databases">
        <title>Evolution of Biomass-Degrading Anaerobic Consortia Revealed by Metagenomics.</title>
        <authorList>
            <person name="Peng X."/>
        </authorList>
    </citation>
    <scope>NUCLEOTIDE SEQUENCE</scope>
    <source>
        <strain evidence="1">SIG13</strain>
    </source>
</reference>